<dbReference type="RefSeq" id="WP_144869048.1">
    <property type="nucleotide sequence ID" value="NZ_LR213863.1"/>
</dbReference>
<evidence type="ECO:0000313" key="3">
    <source>
        <dbReference type="EMBL" id="VEP11504.1"/>
    </source>
</evidence>
<protein>
    <recommendedName>
        <fullName evidence="2">DUF4350 domain-containing protein</fullName>
    </recommendedName>
</protein>
<gene>
    <name evidence="3" type="ORF">H1P_1070016</name>
</gene>
<reference evidence="3 4" key="1">
    <citation type="submission" date="2019-01" db="EMBL/GenBank/DDBJ databases">
        <authorList>
            <person name="Brito A."/>
        </authorList>
    </citation>
    <scope>NUCLEOTIDE SEQUENCE [LARGE SCALE GENOMIC DNA]</scope>
    <source>
        <strain evidence="3">1</strain>
    </source>
</reference>
<sequence length="374" mass="43256">MIFQQRKLWLWMGIVLAAIAILTIFTAPNSNKLMAGSTYSKEPDGYGAWYEYMSNKGVTLKRWQKPFNEIIHDSTDNSKNKTITYVQIFPDKIPVIYSNSEYYKWVGKGNKLIILGVEATATKAPFTSQHSYKNLQFQLKTTRRKQKVVDSIIQDEYGAVVWRTKVKQGEIIYAVSPYIAANAYQGVSDNFEFMAQLADSNNEIIIDEYIHGYKDIETKQAERQETLSQYLSQTLWLPLTIQGLLITIISLIFSWQRFGQAKKIKVTNIDNSQAYIEALAGVLEKAESTDFVIKVINKDEQLKLQQKLGLGRKMLPTNILIAEWVKQTQKSRNQLQQLLQISPQKKRISEVDLLKWIQKWQLINKEEERNNKAR</sequence>
<keyword evidence="1" id="KW-1133">Transmembrane helix</keyword>
<keyword evidence="1" id="KW-0812">Transmembrane</keyword>
<keyword evidence="4" id="KW-1185">Reference proteome</keyword>
<feature type="domain" description="DUF4350" evidence="2">
    <location>
        <begin position="38"/>
        <end position="197"/>
    </location>
</feature>
<dbReference type="EMBL" id="CAACVJ010000010">
    <property type="protein sequence ID" value="VEP11504.1"/>
    <property type="molecule type" value="Genomic_DNA"/>
</dbReference>
<evidence type="ECO:0000256" key="1">
    <source>
        <dbReference type="SAM" id="Phobius"/>
    </source>
</evidence>
<feature type="transmembrane region" description="Helical" evidence="1">
    <location>
        <begin position="235"/>
        <end position="255"/>
    </location>
</feature>
<evidence type="ECO:0000259" key="2">
    <source>
        <dbReference type="Pfam" id="PF14258"/>
    </source>
</evidence>
<feature type="transmembrane region" description="Helical" evidence="1">
    <location>
        <begin position="9"/>
        <end position="27"/>
    </location>
</feature>
<dbReference type="OrthoDB" id="478871at2"/>
<dbReference type="AlphaFoldDB" id="A0A563VJ83"/>
<proteinExistence type="predicted"/>
<dbReference type="InterPro" id="IPR025646">
    <property type="entry name" value="DUF4350"/>
</dbReference>
<keyword evidence="1" id="KW-0472">Membrane</keyword>
<name>A0A563VJ83_9CYAN</name>
<evidence type="ECO:0000313" key="4">
    <source>
        <dbReference type="Proteomes" id="UP000320055"/>
    </source>
</evidence>
<accession>A0A563VJ83</accession>
<dbReference type="Proteomes" id="UP000320055">
    <property type="component" value="Unassembled WGS sequence"/>
</dbReference>
<organism evidence="3 4">
    <name type="scientific">Hyella patelloides LEGE 07179</name>
    <dbReference type="NCBI Taxonomy" id="945734"/>
    <lineage>
        <taxon>Bacteria</taxon>
        <taxon>Bacillati</taxon>
        <taxon>Cyanobacteriota</taxon>
        <taxon>Cyanophyceae</taxon>
        <taxon>Pleurocapsales</taxon>
        <taxon>Hyellaceae</taxon>
        <taxon>Hyella</taxon>
    </lineage>
</organism>
<dbReference type="Pfam" id="PF14258">
    <property type="entry name" value="DUF4350"/>
    <property type="match status" value="1"/>
</dbReference>